<proteinExistence type="predicted"/>
<reference evidence="3" key="1">
    <citation type="submission" date="2019-04" db="EMBL/GenBank/DDBJ databases">
        <title>Draft genome sequences of Streptomyces avermitilis MC3.</title>
        <authorList>
            <person name="Komaki H."/>
            <person name="Tamura T."/>
            <person name="Hosoyama A."/>
        </authorList>
    </citation>
    <scope>NUCLEOTIDE SEQUENCE</scope>
    <source>
        <strain evidence="3">MC3</strain>
    </source>
</reference>
<evidence type="ECO:0000256" key="1">
    <source>
        <dbReference type="SAM" id="MobiDB-lite"/>
    </source>
</evidence>
<gene>
    <name evidence="3" type="ORF">SAVMC3_53710</name>
</gene>
<dbReference type="EMBL" id="AP019621">
    <property type="protein sequence ID" value="BBJ52742.1"/>
    <property type="molecule type" value="Genomic_DNA"/>
</dbReference>
<feature type="region of interest" description="Disordered" evidence="1">
    <location>
        <begin position="118"/>
        <end position="145"/>
    </location>
</feature>
<protein>
    <submittedName>
        <fullName evidence="3">Uncharacterized protein</fullName>
    </submittedName>
</protein>
<feature type="compositionally biased region" description="Low complexity" evidence="1">
    <location>
        <begin position="119"/>
        <end position="145"/>
    </location>
</feature>
<evidence type="ECO:0000313" key="3">
    <source>
        <dbReference type="EMBL" id="BBJ52742.1"/>
    </source>
</evidence>
<feature type="region of interest" description="Disordered" evidence="1">
    <location>
        <begin position="157"/>
        <end position="239"/>
    </location>
</feature>
<keyword evidence="2" id="KW-0472">Membrane</keyword>
<dbReference type="AlphaFoldDB" id="A0A499VGN1"/>
<accession>A0A499VGN1</accession>
<organism evidence="3">
    <name type="scientific">Streptomyces avermitilis</name>
    <dbReference type="NCBI Taxonomy" id="33903"/>
    <lineage>
        <taxon>Bacteria</taxon>
        <taxon>Bacillati</taxon>
        <taxon>Actinomycetota</taxon>
        <taxon>Actinomycetes</taxon>
        <taxon>Kitasatosporales</taxon>
        <taxon>Streptomycetaceae</taxon>
        <taxon>Streptomyces</taxon>
    </lineage>
</organism>
<sequence length="304" mass="31678">MAFGAEELRVLRRSLALALHPGSASAEDVQDCLRLAESVDEAARESARLRAFLLADLARYRAALPGTVSGFLPLLQDALDAGYRPTPDDLAALRALRGNPAAAALLYRCRILAERGVRARPATRPTASTSPTDARPAAAPLSLSIPASRTRLLALPGGRAAEGPDGKPAEKPAPAPTPKPTPQKTPRPDRPIPTPGEVFPPKRKPGPPATAAPPVPRSHPRTPHTNSRRASPNRPAPSGPGYSGGMDYVSALVPPVVMAVFFIGLIVTIVKSQGGANKAKEDAFVDATLARADSARQASGDTGV</sequence>
<feature type="compositionally biased region" description="Pro residues" evidence="1">
    <location>
        <begin position="206"/>
        <end position="217"/>
    </location>
</feature>
<keyword evidence="2" id="KW-0812">Transmembrane</keyword>
<feature type="transmembrane region" description="Helical" evidence="2">
    <location>
        <begin position="248"/>
        <end position="270"/>
    </location>
</feature>
<name>A0A499VGN1_STRAX</name>
<keyword evidence="2" id="KW-1133">Transmembrane helix</keyword>
<feature type="compositionally biased region" description="Pro residues" evidence="1">
    <location>
        <begin position="171"/>
        <end position="185"/>
    </location>
</feature>
<evidence type="ECO:0000256" key="2">
    <source>
        <dbReference type="SAM" id="Phobius"/>
    </source>
</evidence>